<comment type="caution">
    <text evidence="2">The sequence shown here is derived from an EMBL/GenBank/DDBJ whole genome shotgun (WGS) entry which is preliminary data.</text>
</comment>
<accession>A0AAE1DKE3</accession>
<reference evidence="2" key="1">
    <citation type="journal article" date="2023" name="G3 (Bethesda)">
        <title>A reference genome for the long-term kleptoplast-retaining sea slug Elysia crispata morphotype clarki.</title>
        <authorList>
            <person name="Eastman K.E."/>
            <person name="Pendleton A.L."/>
            <person name="Shaikh M.A."/>
            <person name="Suttiyut T."/>
            <person name="Ogas R."/>
            <person name="Tomko P."/>
            <person name="Gavelis G."/>
            <person name="Widhalm J.R."/>
            <person name="Wisecaver J.H."/>
        </authorList>
    </citation>
    <scope>NUCLEOTIDE SEQUENCE</scope>
    <source>
        <strain evidence="2">ECLA1</strain>
    </source>
</reference>
<dbReference type="Proteomes" id="UP001283361">
    <property type="component" value="Unassembled WGS sequence"/>
</dbReference>
<sequence length="94" mass="10931">MSYEVVHATPPKPLSRGHPLVKRRSPKKTQAFDPQRKHMRSAFHASLALAWSEWSQCQERTEPVQGDKRFCFCVSVKKSLRGSRLADLRFDSYR</sequence>
<evidence type="ECO:0000256" key="1">
    <source>
        <dbReference type="SAM" id="MobiDB-lite"/>
    </source>
</evidence>
<gene>
    <name evidence="2" type="ORF">RRG08_001431</name>
</gene>
<evidence type="ECO:0000313" key="3">
    <source>
        <dbReference type="Proteomes" id="UP001283361"/>
    </source>
</evidence>
<protein>
    <submittedName>
        <fullName evidence="2">Uncharacterized protein</fullName>
    </submittedName>
</protein>
<dbReference type="AlphaFoldDB" id="A0AAE1DKE3"/>
<feature type="region of interest" description="Disordered" evidence="1">
    <location>
        <begin position="1"/>
        <end position="36"/>
    </location>
</feature>
<organism evidence="2 3">
    <name type="scientific">Elysia crispata</name>
    <name type="common">lettuce slug</name>
    <dbReference type="NCBI Taxonomy" id="231223"/>
    <lineage>
        <taxon>Eukaryota</taxon>
        <taxon>Metazoa</taxon>
        <taxon>Spiralia</taxon>
        <taxon>Lophotrochozoa</taxon>
        <taxon>Mollusca</taxon>
        <taxon>Gastropoda</taxon>
        <taxon>Heterobranchia</taxon>
        <taxon>Euthyneura</taxon>
        <taxon>Panpulmonata</taxon>
        <taxon>Sacoglossa</taxon>
        <taxon>Placobranchoidea</taxon>
        <taxon>Plakobranchidae</taxon>
        <taxon>Elysia</taxon>
    </lineage>
</organism>
<evidence type="ECO:0000313" key="2">
    <source>
        <dbReference type="EMBL" id="KAK3773702.1"/>
    </source>
</evidence>
<name>A0AAE1DKE3_9GAST</name>
<dbReference type="EMBL" id="JAWDGP010003518">
    <property type="protein sequence ID" value="KAK3773702.1"/>
    <property type="molecule type" value="Genomic_DNA"/>
</dbReference>
<proteinExistence type="predicted"/>
<keyword evidence="3" id="KW-1185">Reference proteome</keyword>